<comment type="similarity">
    <text evidence="7">Belongs to the DEAD box helicase family.</text>
</comment>
<dbReference type="PANTHER" id="PTHR24031">
    <property type="entry name" value="RNA HELICASE"/>
    <property type="match status" value="1"/>
</dbReference>
<dbReference type="Gene3D" id="3.40.50.300">
    <property type="entry name" value="P-loop containing nucleotide triphosphate hydrolases"/>
    <property type="match status" value="2"/>
</dbReference>
<dbReference type="SMART" id="SM00487">
    <property type="entry name" value="DEXDc"/>
    <property type="match status" value="1"/>
</dbReference>
<name>A0AAV0VCM3_9STRA</name>
<dbReference type="InterPro" id="IPR011545">
    <property type="entry name" value="DEAD/DEAH_box_helicase_dom"/>
</dbReference>
<feature type="domain" description="Helicase ATP-binding" evidence="8">
    <location>
        <begin position="68"/>
        <end position="208"/>
    </location>
</feature>
<dbReference type="InterPro" id="IPR014001">
    <property type="entry name" value="Helicase_ATP-bd"/>
</dbReference>
<evidence type="ECO:0000256" key="3">
    <source>
        <dbReference type="ARBA" id="ARBA00022806"/>
    </source>
</evidence>
<comment type="caution">
    <text evidence="11">The sequence shown here is derived from an EMBL/GenBank/DDBJ whole genome shotgun (WGS) entry which is preliminary data.</text>
</comment>
<dbReference type="GO" id="GO:0005524">
    <property type="term" value="F:ATP binding"/>
    <property type="evidence" value="ECO:0007669"/>
    <property type="project" value="UniProtKB-UniRule"/>
</dbReference>
<proteinExistence type="inferred from homology"/>
<evidence type="ECO:0000256" key="7">
    <source>
        <dbReference type="RuleBase" id="RU365068"/>
    </source>
</evidence>
<organism evidence="11 12">
    <name type="scientific">Peronospora destructor</name>
    <dbReference type="NCBI Taxonomy" id="86335"/>
    <lineage>
        <taxon>Eukaryota</taxon>
        <taxon>Sar</taxon>
        <taxon>Stramenopiles</taxon>
        <taxon>Oomycota</taxon>
        <taxon>Peronosporomycetes</taxon>
        <taxon>Peronosporales</taxon>
        <taxon>Peronosporaceae</taxon>
        <taxon>Peronospora</taxon>
    </lineage>
</organism>
<reference evidence="11" key="1">
    <citation type="submission" date="2022-12" db="EMBL/GenBank/DDBJ databases">
        <authorList>
            <person name="Webb A."/>
        </authorList>
    </citation>
    <scope>NUCLEOTIDE SEQUENCE</scope>
    <source>
        <strain evidence="11">Pd1</strain>
    </source>
</reference>
<evidence type="ECO:0000256" key="5">
    <source>
        <dbReference type="ARBA" id="ARBA00022884"/>
    </source>
</evidence>
<evidence type="ECO:0000256" key="6">
    <source>
        <dbReference type="PROSITE-ProRule" id="PRU00552"/>
    </source>
</evidence>
<comment type="domain">
    <text evidence="7">The Q motif is unique to and characteristic of the DEAD box family of RNA helicases and controls ATP binding and hydrolysis.</text>
</comment>
<evidence type="ECO:0000259" key="9">
    <source>
        <dbReference type="PROSITE" id="PS51194"/>
    </source>
</evidence>
<dbReference type="PROSITE" id="PS51194">
    <property type="entry name" value="HELICASE_CTER"/>
    <property type="match status" value="1"/>
</dbReference>
<keyword evidence="3 7" id="KW-0347">Helicase</keyword>
<sequence length="484" mass="53758">MLSLRHHLHQVSAVLTVRSGFVLSLQHSTSLAIPRVRFFQSLGLNNALVDRLSQLGLITPTSIQCKAIPPILESKDVVAAAETGGGKTLAFLLPMVEQLRRNSLPISEMRLPAALVLTTSQELVRQLATVLHQVDPELAQFAVSFSSLRQNLGQSDERACPLVFATPGALLRGTKPKDFAFTQIVIVDEADMLLTGGFEKDTKQILATIRNQPLLRSELNRCGDTDVKSRGFRDEDVATERTQTIFNYGKRSVRHYIDYKFPSAVFAITKGFHRTLPNLTLRAHDLQDFMARSDFTDEKHARCELLYEILTSAEISDHDKLKTAAGEKTLVFTNTIASADALFDFLQNNKSMTNCALFHKEIDRAQRQHLMKRLDSEADADKDLVLICTDIAARGLDTTKVGHVVQFEFAGDVVSYLHRIGRTGRANTAGIVTSIESLENNLVLDKIREAGTSTLQNAFSRKRSLRKKFKKSLSPASATFLPNP</sequence>
<dbReference type="EC" id="3.6.4.13" evidence="7"/>
<evidence type="ECO:0000259" key="10">
    <source>
        <dbReference type="PROSITE" id="PS51195"/>
    </source>
</evidence>
<evidence type="ECO:0000259" key="8">
    <source>
        <dbReference type="PROSITE" id="PS51192"/>
    </source>
</evidence>
<evidence type="ECO:0000256" key="1">
    <source>
        <dbReference type="ARBA" id="ARBA00022741"/>
    </source>
</evidence>
<dbReference type="CDD" id="cd18787">
    <property type="entry name" value="SF2_C_DEAD"/>
    <property type="match status" value="1"/>
</dbReference>
<comment type="catalytic activity">
    <reaction evidence="7">
        <text>ATP + H2O = ADP + phosphate + H(+)</text>
        <dbReference type="Rhea" id="RHEA:13065"/>
        <dbReference type="ChEBI" id="CHEBI:15377"/>
        <dbReference type="ChEBI" id="CHEBI:15378"/>
        <dbReference type="ChEBI" id="CHEBI:30616"/>
        <dbReference type="ChEBI" id="CHEBI:43474"/>
        <dbReference type="ChEBI" id="CHEBI:456216"/>
        <dbReference type="EC" id="3.6.4.13"/>
    </reaction>
</comment>
<dbReference type="EMBL" id="CANTFM010002285">
    <property type="protein sequence ID" value="CAI5745474.1"/>
    <property type="molecule type" value="Genomic_DNA"/>
</dbReference>
<dbReference type="CDD" id="cd00268">
    <property type="entry name" value="DEADc"/>
    <property type="match status" value="1"/>
</dbReference>
<dbReference type="GO" id="GO:0003723">
    <property type="term" value="F:RNA binding"/>
    <property type="evidence" value="ECO:0007669"/>
    <property type="project" value="UniProtKB-UniRule"/>
</dbReference>
<dbReference type="InterPro" id="IPR027417">
    <property type="entry name" value="P-loop_NTPase"/>
</dbReference>
<feature type="domain" description="Helicase C-terminal" evidence="9">
    <location>
        <begin position="317"/>
        <end position="466"/>
    </location>
</feature>
<dbReference type="Proteomes" id="UP001162029">
    <property type="component" value="Unassembled WGS sequence"/>
</dbReference>
<dbReference type="GO" id="GO:0016787">
    <property type="term" value="F:hydrolase activity"/>
    <property type="evidence" value="ECO:0007669"/>
    <property type="project" value="UniProtKB-KW"/>
</dbReference>
<dbReference type="InterPro" id="IPR014014">
    <property type="entry name" value="RNA_helicase_DEAD_Q_motif"/>
</dbReference>
<dbReference type="Pfam" id="PF00271">
    <property type="entry name" value="Helicase_C"/>
    <property type="match status" value="1"/>
</dbReference>
<comment type="function">
    <text evidence="7">RNA helicase.</text>
</comment>
<feature type="short sequence motif" description="Q motif" evidence="6">
    <location>
        <begin position="37"/>
        <end position="65"/>
    </location>
</feature>
<feature type="domain" description="DEAD-box RNA helicase Q" evidence="10">
    <location>
        <begin position="37"/>
        <end position="65"/>
    </location>
</feature>
<dbReference type="SMART" id="SM00490">
    <property type="entry name" value="HELICc"/>
    <property type="match status" value="1"/>
</dbReference>
<keyword evidence="2 7" id="KW-0378">Hydrolase</keyword>
<dbReference type="PROSITE" id="PS51195">
    <property type="entry name" value="Q_MOTIF"/>
    <property type="match status" value="1"/>
</dbReference>
<dbReference type="SUPFAM" id="SSF52540">
    <property type="entry name" value="P-loop containing nucleoside triphosphate hydrolases"/>
    <property type="match status" value="1"/>
</dbReference>
<evidence type="ECO:0000256" key="4">
    <source>
        <dbReference type="ARBA" id="ARBA00022840"/>
    </source>
</evidence>
<dbReference type="PROSITE" id="PS51192">
    <property type="entry name" value="HELICASE_ATP_BIND_1"/>
    <property type="match status" value="1"/>
</dbReference>
<accession>A0AAV0VCM3</accession>
<evidence type="ECO:0000256" key="2">
    <source>
        <dbReference type="ARBA" id="ARBA00022801"/>
    </source>
</evidence>
<keyword evidence="5 7" id="KW-0694">RNA-binding</keyword>
<dbReference type="GO" id="GO:0003724">
    <property type="term" value="F:RNA helicase activity"/>
    <property type="evidence" value="ECO:0007669"/>
    <property type="project" value="UniProtKB-EC"/>
</dbReference>
<dbReference type="AlphaFoldDB" id="A0AAV0VCM3"/>
<dbReference type="Pfam" id="PF00270">
    <property type="entry name" value="DEAD"/>
    <property type="match status" value="1"/>
</dbReference>
<evidence type="ECO:0000313" key="11">
    <source>
        <dbReference type="EMBL" id="CAI5745474.1"/>
    </source>
</evidence>
<protein>
    <recommendedName>
        <fullName evidence="7">ATP-dependent RNA helicase</fullName>
        <ecNumber evidence="7">3.6.4.13</ecNumber>
    </recommendedName>
</protein>
<keyword evidence="1 7" id="KW-0547">Nucleotide-binding</keyword>
<dbReference type="InterPro" id="IPR044742">
    <property type="entry name" value="DEAD/DEAH_RhlB"/>
</dbReference>
<keyword evidence="12" id="KW-1185">Reference proteome</keyword>
<gene>
    <name evidence="11" type="ORF">PDE001_LOCUS10545</name>
</gene>
<dbReference type="InterPro" id="IPR001650">
    <property type="entry name" value="Helicase_C-like"/>
</dbReference>
<keyword evidence="4 7" id="KW-0067">ATP-binding</keyword>
<evidence type="ECO:0000313" key="12">
    <source>
        <dbReference type="Proteomes" id="UP001162029"/>
    </source>
</evidence>